<dbReference type="InterPro" id="IPR011059">
    <property type="entry name" value="Metal-dep_hydrolase_composite"/>
</dbReference>
<dbReference type="Gene3D" id="3.10.310.70">
    <property type="match status" value="1"/>
</dbReference>
<organism evidence="2 3">
    <name type="scientific">Pararoseomonas baculiformis</name>
    <dbReference type="NCBI Taxonomy" id="2820812"/>
    <lineage>
        <taxon>Bacteria</taxon>
        <taxon>Pseudomonadati</taxon>
        <taxon>Pseudomonadota</taxon>
        <taxon>Alphaproteobacteria</taxon>
        <taxon>Acetobacterales</taxon>
        <taxon>Acetobacteraceae</taxon>
        <taxon>Pararoseomonas</taxon>
    </lineage>
</organism>
<name>A0ABS4AGS1_9PROT</name>
<dbReference type="Gene3D" id="3.20.20.140">
    <property type="entry name" value="Metal-dependent hydrolases"/>
    <property type="match status" value="1"/>
</dbReference>
<comment type="caution">
    <text evidence="2">The sequence shown here is derived from an EMBL/GenBank/DDBJ whole genome shotgun (WGS) entry which is preliminary data.</text>
</comment>
<dbReference type="CDD" id="cd01300">
    <property type="entry name" value="YtcJ_like"/>
    <property type="match status" value="1"/>
</dbReference>
<dbReference type="SUPFAM" id="SSF51556">
    <property type="entry name" value="Metallo-dependent hydrolases"/>
    <property type="match status" value="1"/>
</dbReference>
<proteinExistence type="predicted"/>
<dbReference type="InterPro" id="IPR032466">
    <property type="entry name" value="Metal_Hydrolase"/>
</dbReference>
<dbReference type="RefSeq" id="WP_209380479.1">
    <property type="nucleotide sequence ID" value="NZ_JAGIZB010000015.1"/>
</dbReference>
<dbReference type="SUPFAM" id="SSF51338">
    <property type="entry name" value="Composite domain of metallo-dependent hydrolases"/>
    <property type="match status" value="1"/>
</dbReference>
<keyword evidence="3" id="KW-1185">Reference proteome</keyword>
<dbReference type="PANTHER" id="PTHR22642:SF2">
    <property type="entry name" value="PROTEIN LONG AFTER FAR-RED 3"/>
    <property type="match status" value="1"/>
</dbReference>
<dbReference type="Proteomes" id="UP000681594">
    <property type="component" value="Unassembled WGS sequence"/>
</dbReference>
<dbReference type="Pfam" id="PF07969">
    <property type="entry name" value="Amidohydro_3"/>
    <property type="match status" value="1"/>
</dbReference>
<accession>A0ABS4AGS1</accession>
<feature type="domain" description="Amidohydrolase 3" evidence="1">
    <location>
        <begin position="63"/>
        <end position="544"/>
    </location>
</feature>
<dbReference type="InterPro" id="IPR033932">
    <property type="entry name" value="YtcJ-like"/>
</dbReference>
<gene>
    <name evidence="2" type="ORF">J8J14_15650</name>
</gene>
<evidence type="ECO:0000259" key="1">
    <source>
        <dbReference type="Pfam" id="PF07969"/>
    </source>
</evidence>
<dbReference type="Gene3D" id="2.30.40.10">
    <property type="entry name" value="Urease, subunit C, domain 1"/>
    <property type="match status" value="1"/>
</dbReference>
<evidence type="ECO:0000313" key="3">
    <source>
        <dbReference type="Proteomes" id="UP000681594"/>
    </source>
</evidence>
<evidence type="ECO:0000313" key="2">
    <source>
        <dbReference type="EMBL" id="MBP0446208.1"/>
    </source>
</evidence>
<dbReference type="EMBL" id="JAGIZB010000015">
    <property type="protein sequence ID" value="MBP0446208.1"/>
    <property type="molecule type" value="Genomic_DNA"/>
</dbReference>
<reference evidence="2 3" key="1">
    <citation type="submission" date="2021-03" db="EMBL/GenBank/DDBJ databases">
        <authorList>
            <person name="So Y."/>
        </authorList>
    </citation>
    <scope>NUCLEOTIDE SEQUENCE [LARGE SCALE GENOMIC DNA]</scope>
    <source>
        <strain evidence="2 3">SSH11</strain>
    </source>
</reference>
<dbReference type="PANTHER" id="PTHR22642">
    <property type="entry name" value="IMIDAZOLONEPROPIONASE"/>
    <property type="match status" value="1"/>
</dbReference>
<dbReference type="InterPro" id="IPR013108">
    <property type="entry name" value="Amidohydro_3"/>
</dbReference>
<sequence length="550" mass="58973">MSHPPLTPEARPSGAVPELILLNGRVATMADSGDCTAFAVLDGKFIATGDDQAIRALAGPGTRVLNAEGRRVIPGIIDSHAHPDTYAVRLRGWTLLSPEQVGDRTELLAAIRARCAALPPGRWFAGHRLNERAIGGYPSLAELDEATGDRPAFILRTDAHMGLANSAAFAACGITPETPDPPFGRFDRADGRLTGLVRETAAHVFLNAIHGQDTEEDIIEGMEMVQDTCLSHGITSVSNALCPSKAIRAYQMMRRQGRFRMRMGIMASGREDGLVEALIAAGIQSGFGDATLRLIGVEWCPDCSTSGRTAAYYAPYRGRPAEGEPVPNTGMLLYDKEDLTRRATAAHRAGLQLMIEGVGDRGIDFALDVMEAALAAHPVPDHRMRVEHCCNVTPDILARLRRGGFIDSSATGFMDELGEAYVAHRGQEEMVNMWPHRSLIDAGIPAPGHSDFAVCRANPFTAIAAMVTRRSASGADLDARQAITPREALAAYTTLGAFAQREEDEKGRIAPGLLADFAILDTDILTCDPTAIAGTRVLSTHVGGIEHFRA</sequence>
<protein>
    <submittedName>
        <fullName evidence="2">Amidohydrolase</fullName>
    </submittedName>
</protein>